<evidence type="ECO:0000256" key="1">
    <source>
        <dbReference type="PROSITE-ProRule" id="PRU10141"/>
    </source>
</evidence>
<dbReference type="PROSITE" id="PS50011">
    <property type="entry name" value="PROTEIN_KINASE_DOM"/>
    <property type="match status" value="1"/>
</dbReference>
<feature type="binding site" evidence="1">
    <location>
        <position position="77"/>
    </location>
    <ligand>
        <name>ATP</name>
        <dbReference type="ChEBI" id="CHEBI:30616"/>
    </ligand>
</feature>
<feature type="domain" description="Protein kinase" evidence="2">
    <location>
        <begin position="47"/>
        <end position="502"/>
    </location>
</feature>
<keyword evidence="1" id="KW-0547">Nucleotide-binding</keyword>
<dbReference type="InterPro" id="IPR011009">
    <property type="entry name" value="Kinase-like_dom_sf"/>
</dbReference>
<dbReference type="PROSITE" id="PS00107">
    <property type="entry name" value="PROTEIN_KINASE_ATP"/>
    <property type="match status" value="1"/>
</dbReference>
<evidence type="ECO:0000313" key="4">
    <source>
        <dbReference type="Proteomes" id="UP001596977"/>
    </source>
</evidence>
<proteinExistence type="predicted"/>
<organism evidence="3 4">
    <name type="scientific">Sphingomonas canadensis</name>
    <dbReference type="NCBI Taxonomy" id="1219257"/>
    <lineage>
        <taxon>Bacteria</taxon>
        <taxon>Pseudomonadati</taxon>
        <taxon>Pseudomonadota</taxon>
        <taxon>Alphaproteobacteria</taxon>
        <taxon>Sphingomonadales</taxon>
        <taxon>Sphingomonadaceae</taxon>
        <taxon>Sphingomonas</taxon>
    </lineage>
</organism>
<dbReference type="EMBL" id="JBHTJG010000001">
    <property type="protein sequence ID" value="MFD0945036.1"/>
    <property type="molecule type" value="Genomic_DNA"/>
</dbReference>
<evidence type="ECO:0000313" key="3">
    <source>
        <dbReference type="EMBL" id="MFD0945036.1"/>
    </source>
</evidence>
<dbReference type="InterPro" id="IPR056955">
    <property type="entry name" value="ORC-CDC6-like"/>
</dbReference>
<reference evidence="4" key="1">
    <citation type="journal article" date="2019" name="Int. J. Syst. Evol. Microbiol.">
        <title>The Global Catalogue of Microorganisms (GCM) 10K type strain sequencing project: providing services to taxonomists for standard genome sequencing and annotation.</title>
        <authorList>
            <consortium name="The Broad Institute Genomics Platform"/>
            <consortium name="The Broad Institute Genome Sequencing Center for Infectious Disease"/>
            <person name="Wu L."/>
            <person name="Ma J."/>
        </authorList>
    </citation>
    <scope>NUCLEOTIDE SEQUENCE [LARGE SCALE GENOMIC DNA]</scope>
    <source>
        <strain evidence="4">CCUG 62982</strain>
    </source>
</reference>
<keyword evidence="1" id="KW-0067">ATP-binding</keyword>
<accession>A0ABW3H5Y5</accession>
<evidence type="ECO:0000259" key="2">
    <source>
        <dbReference type="PROSITE" id="PS50011"/>
    </source>
</evidence>
<dbReference type="SUPFAM" id="SSF56112">
    <property type="entry name" value="Protein kinase-like (PK-like)"/>
    <property type="match status" value="1"/>
</dbReference>
<protein>
    <recommendedName>
        <fullName evidence="2">Protein kinase domain-containing protein</fullName>
    </recommendedName>
</protein>
<name>A0ABW3H5Y5_9SPHN</name>
<dbReference type="InterPro" id="IPR017441">
    <property type="entry name" value="Protein_kinase_ATP_BS"/>
</dbReference>
<dbReference type="InterPro" id="IPR000719">
    <property type="entry name" value="Prot_kinase_dom"/>
</dbReference>
<keyword evidence="4" id="KW-1185">Reference proteome</keyword>
<dbReference type="Gene3D" id="1.10.510.10">
    <property type="entry name" value="Transferase(Phosphotransferase) domain 1"/>
    <property type="match status" value="1"/>
</dbReference>
<dbReference type="RefSeq" id="WP_264942696.1">
    <property type="nucleotide sequence ID" value="NZ_JAPDRA010000001.1"/>
</dbReference>
<gene>
    <name evidence="3" type="ORF">ACFQ1E_01655</name>
</gene>
<dbReference type="Proteomes" id="UP001596977">
    <property type="component" value="Unassembled WGS sequence"/>
</dbReference>
<sequence length="1215" mass="134003">MSESGKYCCFNCPSNDYSRKRLSDKCPTCDQEYGFPLTSAPTKIDKFEIERPLGRGFYGAAFVGRRAGPIRPQRVLKVTPKAMYEKLGKDFEEEVRRHAEVAAGAEFIVGVEDMFDADVDFGGTVLPCHVVELAYVDGEPLEEYLSGRLPLGAAQAAQIACDLFRLRDEFELRLKHHNDLHAANIVVERLPKASWRRGDAIEPGLRAKAIDLGSVAPDRRSGGIHVGDIHWIGEHLQRMAERLLMEGEEAADLDKRVALKLLGIAQSLAATTENQRPPSAEDMVRLIRTEYHKVAEPWRPWRENLVLRRFEESYNAQTMDAWYVPQLLVDPENTWVDRVSAPGPLVMTGMRGCGKTMLLHSVQFHARAAVRSGEGEADAINRIKQDKYVGLFVSAQRLIPIRKDEARPSAEQLFARLVVAYAAAAARALAHLDDLDPTAVEPDAAAAIARAVSEVLEPAPSIPEPATIEQLERSLVDLLVRLSRVDSEYRIATTPAIAFPHLASAVRASAAVWRNAQVLFLLDDVSTRYLDTSRIEELLSALIFQNADCAFKLTSEAQTIFLTLKSPGELHPAAAGRDFQTFDLGAEVYERLKRPGGGRDFVNAILKARSRFNPGHPNAEPKDVLGDIDLESIARGIVSTQPTSGDRKKLYRGLSALTGVCVGDIGSVIQIYQAIIARGSKELPVPPQHQSAAFQDFCARYLYHLDRRDSDLKAVAMSFAEASYHLLMQSGKDPASKRLRQYTSIYVRITSGDVEEQMARLRELVDAGVFVFTGAAPRTKTRDSNPTQQFQLSYRKLYGLVNSIGLAERDRFELSGEGLEEWLRNPKAGKEILLRNLVTADSWDEADEAAVPSVERPREFFRTPPVQLIFPDTSPTQEVGAEPIVSSALEMPSVRRFGLDEMRDTVDMLLVGLGFEDRTPISFDRLLDATRPRRILAARYAVAGHADAMLARAASRGIEVEELSYDAIRSGQLPKLEGEVVVDITGLAKPALFKIVRAGLLERRSLTIAYTAAELYSPNEAELQAVLDAHASYNRHETLAALKSVLTGEQGPYRPISLLTTESDGTRKRGLCAFASAKHERILHLMEAREYDTVELLVDAADTARAKVAEMAGRVALEESRAGELVSADASDLEAVLSIIARTHQSWYVDGGFNFELGLTGNKVQATAAAILGSILPVNEAWYVAPATFDAGRFTQGVGATTLYQIERRDPLAEA</sequence>
<dbReference type="Pfam" id="PF24389">
    <property type="entry name" value="ORC-CDC6-like"/>
    <property type="match status" value="1"/>
</dbReference>
<comment type="caution">
    <text evidence="3">The sequence shown here is derived from an EMBL/GenBank/DDBJ whole genome shotgun (WGS) entry which is preliminary data.</text>
</comment>